<protein>
    <submittedName>
        <fullName evidence="2">Putative NBD/HSP70 family sugar kinase</fullName>
    </submittedName>
</protein>
<organism evidence="2 3">
    <name type="scientific">Leifsonia aquatica</name>
    <name type="common">Corynebacterium aquaticum</name>
    <dbReference type="NCBI Taxonomy" id="144185"/>
    <lineage>
        <taxon>Bacteria</taxon>
        <taxon>Bacillati</taxon>
        <taxon>Actinomycetota</taxon>
        <taxon>Actinomycetes</taxon>
        <taxon>Micrococcales</taxon>
        <taxon>Microbacteriaceae</taxon>
        <taxon>Leifsonia</taxon>
    </lineage>
</organism>
<dbReference type="InterPro" id="IPR043129">
    <property type="entry name" value="ATPase_NBD"/>
</dbReference>
<dbReference type="PANTHER" id="PTHR18964:SF149">
    <property type="entry name" value="BIFUNCTIONAL UDP-N-ACETYLGLUCOSAMINE 2-EPIMERASE_N-ACETYLMANNOSAMINE KINASE"/>
    <property type="match status" value="1"/>
</dbReference>
<dbReference type="SUPFAM" id="SSF53067">
    <property type="entry name" value="Actin-like ATPase domain"/>
    <property type="match status" value="1"/>
</dbReference>
<evidence type="ECO:0000313" key="2">
    <source>
        <dbReference type="EMBL" id="MBB2967064.1"/>
    </source>
</evidence>
<comment type="similarity">
    <text evidence="1">Belongs to the ROK (NagC/XylR) family.</text>
</comment>
<reference evidence="2 3" key="1">
    <citation type="submission" date="2020-08" db="EMBL/GenBank/DDBJ databases">
        <title>Sequencing the genomes of 1000 actinobacteria strains.</title>
        <authorList>
            <person name="Klenk H.-P."/>
        </authorList>
    </citation>
    <scope>NUCLEOTIDE SEQUENCE [LARGE SCALE GENOMIC DNA]</scope>
    <source>
        <strain evidence="2 3">DSM 20146</strain>
    </source>
</reference>
<evidence type="ECO:0000256" key="1">
    <source>
        <dbReference type="ARBA" id="ARBA00006479"/>
    </source>
</evidence>
<keyword evidence="2" id="KW-0808">Transferase</keyword>
<dbReference type="PANTHER" id="PTHR18964">
    <property type="entry name" value="ROK (REPRESSOR, ORF, KINASE) FAMILY"/>
    <property type="match status" value="1"/>
</dbReference>
<accession>A0A7W4UVG3</accession>
<name>A0A7W4UVG3_LEIAQ</name>
<sequence>MSAGGAREVVVGIDLGGTKVRAGIAGVDGAVLNELVEPTRRGPELLGQLERLVERLTASVGGARVVATAIGGAGVPDDEEGTFSLAPNLGELDDVGLVGELEARLGHPVVIENDVNIAALGELTDGVGRGESSFAFVAVGTGIGVGLVLDGRLWSGASGGAGEVGYLPIGTDPLDPRNQRRGALEEKLAGDVLARRYAEAVGATGEITAHDVFERAGAGDPDALAALDEEARWLAHALVALDAVVDPGLFVLGGGIGGRVELLPPLRTWLARLGRPALRVRVSALGSAAPILGAVRLAIDTLVTSTEREAS</sequence>
<dbReference type="RefSeq" id="WP_183428364.1">
    <property type="nucleotide sequence ID" value="NZ_JACHVP010000001.1"/>
</dbReference>
<dbReference type="Pfam" id="PF00480">
    <property type="entry name" value="ROK"/>
    <property type="match status" value="1"/>
</dbReference>
<proteinExistence type="inferred from homology"/>
<keyword evidence="2" id="KW-0418">Kinase</keyword>
<dbReference type="AlphaFoldDB" id="A0A7W4UVG3"/>
<keyword evidence="3" id="KW-1185">Reference proteome</keyword>
<dbReference type="Proteomes" id="UP000538196">
    <property type="component" value="Unassembled WGS sequence"/>
</dbReference>
<dbReference type="GO" id="GO:0016301">
    <property type="term" value="F:kinase activity"/>
    <property type="evidence" value="ECO:0007669"/>
    <property type="project" value="UniProtKB-KW"/>
</dbReference>
<evidence type="ECO:0000313" key="3">
    <source>
        <dbReference type="Proteomes" id="UP000538196"/>
    </source>
</evidence>
<dbReference type="EMBL" id="JACHVP010000001">
    <property type="protein sequence ID" value="MBB2967064.1"/>
    <property type="molecule type" value="Genomic_DNA"/>
</dbReference>
<comment type="caution">
    <text evidence="2">The sequence shown here is derived from an EMBL/GenBank/DDBJ whole genome shotgun (WGS) entry which is preliminary data.</text>
</comment>
<dbReference type="InterPro" id="IPR000600">
    <property type="entry name" value="ROK"/>
</dbReference>
<dbReference type="Gene3D" id="3.30.420.40">
    <property type="match status" value="2"/>
</dbReference>
<gene>
    <name evidence="2" type="ORF">FHX33_001796</name>
</gene>